<keyword evidence="3 5" id="KW-0269">Exonuclease</keyword>
<dbReference type="CDD" id="cd06133">
    <property type="entry name" value="ERI-1_3'hExo_like"/>
    <property type="match status" value="1"/>
</dbReference>
<dbReference type="InterPro" id="IPR051274">
    <property type="entry name" value="3-5_Exoribonuclease"/>
</dbReference>
<evidence type="ECO:0000313" key="6">
    <source>
        <dbReference type="Proteomes" id="UP000598996"/>
    </source>
</evidence>
<keyword evidence="6" id="KW-1185">Reference proteome</keyword>
<feature type="domain" description="Exonuclease" evidence="4">
    <location>
        <begin position="1"/>
        <end position="187"/>
    </location>
</feature>
<dbReference type="InterPro" id="IPR013520">
    <property type="entry name" value="Ribonucl_H"/>
</dbReference>
<dbReference type="GO" id="GO:0004527">
    <property type="term" value="F:exonuclease activity"/>
    <property type="evidence" value="ECO:0007669"/>
    <property type="project" value="UniProtKB-KW"/>
</dbReference>
<dbReference type="RefSeq" id="WP_202997327.1">
    <property type="nucleotide sequence ID" value="NZ_JAENHO010000014.1"/>
</dbReference>
<protein>
    <submittedName>
        <fullName evidence="5">Exonuclease domain-containing protein</fullName>
    </submittedName>
</protein>
<comment type="caution">
    <text evidence="5">The sequence shown here is derived from an EMBL/GenBank/DDBJ whole genome shotgun (WGS) entry which is preliminary data.</text>
</comment>
<evidence type="ECO:0000259" key="4">
    <source>
        <dbReference type="SMART" id="SM00479"/>
    </source>
</evidence>
<keyword evidence="1" id="KW-0540">Nuclease</keyword>
<evidence type="ECO:0000256" key="3">
    <source>
        <dbReference type="ARBA" id="ARBA00022839"/>
    </source>
</evidence>
<dbReference type="SMART" id="SM00479">
    <property type="entry name" value="EXOIII"/>
    <property type="match status" value="1"/>
</dbReference>
<evidence type="ECO:0000256" key="1">
    <source>
        <dbReference type="ARBA" id="ARBA00022722"/>
    </source>
</evidence>
<dbReference type="PANTHER" id="PTHR23044:SF61">
    <property type="entry name" value="3'-5' EXORIBONUCLEASE 1-RELATED"/>
    <property type="match status" value="1"/>
</dbReference>
<dbReference type="Pfam" id="PF00929">
    <property type="entry name" value="RNase_T"/>
    <property type="match status" value="1"/>
</dbReference>
<name>A0ABS1W1Q2_9ACTN</name>
<evidence type="ECO:0000256" key="2">
    <source>
        <dbReference type="ARBA" id="ARBA00022801"/>
    </source>
</evidence>
<dbReference type="PANTHER" id="PTHR23044">
    <property type="entry name" value="3'-5' EXONUCLEASE ERI1-RELATED"/>
    <property type="match status" value="1"/>
</dbReference>
<accession>A0ABS1W1Q2</accession>
<dbReference type="Proteomes" id="UP000598996">
    <property type="component" value="Unassembled WGS sequence"/>
</dbReference>
<proteinExistence type="predicted"/>
<organism evidence="5 6">
    <name type="scientific">Paractinoplanes lichenicola</name>
    <dbReference type="NCBI Taxonomy" id="2802976"/>
    <lineage>
        <taxon>Bacteria</taxon>
        <taxon>Bacillati</taxon>
        <taxon>Actinomycetota</taxon>
        <taxon>Actinomycetes</taxon>
        <taxon>Micromonosporales</taxon>
        <taxon>Micromonosporaceae</taxon>
        <taxon>Paractinoplanes</taxon>
    </lineage>
</organism>
<keyword evidence="2" id="KW-0378">Hydrolase</keyword>
<dbReference type="InterPro" id="IPR036397">
    <property type="entry name" value="RNaseH_sf"/>
</dbReference>
<dbReference type="Gene3D" id="3.30.420.10">
    <property type="entry name" value="Ribonuclease H-like superfamily/Ribonuclease H"/>
    <property type="match status" value="1"/>
</dbReference>
<dbReference type="SUPFAM" id="SSF53098">
    <property type="entry name" value="Ribonuclease H-like"/>
    <property type="match status" value="1"/>
</dbReference>
<reference evidence="5 6" key="1">
    <citation type="submission" date="2021-01" db="EMBL/GenBank/DDBJ databases">
        <title>Actinoplanes sp. nov. LDG1-01 isolated from lichen.</title>
        <authorList>
            <person name="Saeng-In P."/>
            <person name="Phongsopitanun W."/>
            <person name="Kanchanasin P."/>
            <person name="Yuki M."/>
            <person name="Kudo T."/>
            <person name="Ohkuma M."/>
            <person name="Tanasupawat S."/>
        </authorList>
    </citation>
    <scope>NUCLEOTIDE SEQUENCE [LARGE SCALE GENOMIC DNA]</scope>
    <source>
        <strain evidence="5 6">LDG1-01</strain>
    </source>
</reference>
<evidence type="ECO:0000313" key="5">
    <source>
        <dbReference type="EMBL" id="MBL7260623.1"/>
    </source>
</evidence>
<sequence length="191" mass="21181">MIIVFDLEFTTWAGAQDRGWSGPGEFREIVQIGALRLDSSTLAVEGEFDRLVRPARNPNLSPYFEQLTGISQADVDTNGVPFLTALDEFLDFCDNNYVLSYGNDMVVVGENLVLQIPEGHAPKHGLPPFINIRPYVNRLLPATRNESAGRLSFAAGLATTVDREHNALADCYSIAETLRHLRKLGHQLLEV</sequence>
<gene>
    <name evidence="5" type="ORF">JKJ07_40650</name>
</gene>
<dbReference type="InterPro" id="IPR012337">
    <property type="entry name" value="RNaseH-like_sf"/>
</dbReference>
<dbReference type="EMBL" id="JAENHO010000014">
    <property type="protein sequence ID" value="MBL7260623.1"/>
    <property type="molecule type" value="Genomic_DNA"/>
</dbReference>
<dbReference type="InterPro" id="IPR047201">
    <property type="entry name" value="ERI-1_3'hExo-like"/>
</dbReference>